<evidence type="ECO:0000313" key="3">
    <source>
        <dbReference type="Proteomes" id="UP000735302"/>
    </source>
</evidence>
<dbReference type="AlphaFoldDB" id="A0AAV4DXE3"/>
<feature type="region of interest" description="Disordered" evidence="1">
    <location>
        <begin position="82"/>
        <end position="116"/>
    </location>
</feature>
<organism evidence="2 3">
    <name type="scientific">Plakobranchus ocellatus</name>
    <dbReference type="NCBI Taxonomy" id="259542"/>
    <lineage>
        <taxon>Eukaryota</taxon>
        <taxon>Metazoa</taxon>
        <taxon>Spiralia</taxon>
        <taxon>Lophotrochozoa</taxon>
        <taxon>Mollusca</taxon>
        <taxon>Gastropoda</taxon>
        <taxon>Heterobranchia</taxon>
        <taxon>Euthyneura</taxon>
        <taxon>Panpulmonata</taxon>
        <taxon>Sacoglossa</taxon>
        <taxon>Placobranchoidea</taxon>
        <taxon>Plakobranchidae</taxon>
        <taxon>Plakobranchus</taxon>
    </lineage>
</organism>
<evidence type="ECO:0000313" key="2">
    <source>
        <dbReference type="EMBL" id="GFO48788.1"/>
    </source>
</evidence>
<protein>
    <submittedName>
        <fullName evidence="2">Uncharacterized protein</fullName>
    </submittedName>
</protein>
<accession>A0AAV4DXE3</accession>
<gene>
    <name evidence="2" type="ORF">PoB_007529300</name>
</gene>
<sequence>MRRNLPKKPVTSYVLTDEQREVQPVYDGNHRHRQYSAELQELLKEVFTYILHYQFTHSTVFDRREDRSPEAAVCSVCSRRHYSGERSPLRRKNPRQSRSIAGLLYPRKDRPSVKST</sequence>
<keyword evidence="3" id="KW-1185">Reference proteome</keyword>
<name>A0AAV4DXE3_9GAST</name>
<feature type="compositionally biased region" description="Basic and acidic residues" evidence="1">
    <location>
        <begin position="106"/>
        <end position="116"/>
    </location>
</feature>
<comment type="caution">
    <text evidence="2">The sequence shown here is derived from an EMBL/GenBank/DDBJ whole genome shotgun (WGS) entry which is preliminary data.</text>
</comment>
<reference evidence="2 3" key="1">
    <citation type="journal article" date="2021" name="Elife">
        <title>Chloroplast acquisition without the gene transfer in kleptoplastic sea slugs, Plakobranchus ocellatus.</title>
        <authorList>
            <person name="Maeda T."/>
            <person name="Takahashi S."/>
            <person name="Yoshida T."/>
            <person name="Shimamura S."/>
            <person name="Takaki Y."/>
            <person name="Nagai Y."/>
            <person name="Toyoda A."/>
            <person name="Suzuki Y."/>
            <person name="Arimoto A."/>
            <person name="Ishii H."/>
            <person name="Satoh N."/>
            <person name="Nishiyama T."/>
            <person name="Hasebe M."/>
            <person name="Maruyama T."/>
            <person name="Minagawa J."/>
            <person name="Obokata J."/>
            <person name="Shigenobu S."/>
        </authorList>
    </citation>
    <scope>NUCLEOTIDE SEQUENCE [LARGE SCALE GENOMIC DNA]</scope>
</reference>
<evidence type="ECO:0000256" key="1">
    <source>
        <dbReference type="SAM" id="MobiDB-lite"/>
    </source>
</evidence>
<dbReference type="EMBL" id="BLXT01008451">
    <property type="protein sequence ID" value="GFO48788.1"/>
    <property type="molecule type" value="Genomic_DNA"/>
</dbReference>
<proteinExistence type="predicted"/>
<dbReference type="Proteomes" id="UP000735302">
    <property type="component" value="Unassembled WGS sequence"/>
</dbReference>